<feature type="domain" description="Histidine kinase" evidence="11">
    <location>
        <begin position="258"/>
        <end position="477"/>
    </location>
</feature>
<dbReference type="InterPro" id="IPR013727">
    <property type="entry name" value="2CSK_N"/>
</dbReference>
<dbReference type="EC" id="2.7.13.3" evidence="3"/>
<dbReference type="InterPro" id="IPR050428">
    <property type="entry name" value="TCS_sensor_his_kinase"/>
</dbReference>
<dbReference type="InterPro" id="IPR003594">
    <property type="entry name" value="HATPase_dom"/>
</dbReference>
<organism evidence="12 13">
    <name type="scientific">Rubellimicrobium rubrum</name>
    <dbReference type="NCBI Taxonomy" id="2585369"/>
    <lineage>
        <taxon>Bacteria</taxon>
        <taxon>Pseudomonadati</taxon>
        <taxon>Pseudomonadota</taxon>
        <taxon>Alphaproteobacteria</taxon>
        <taxon>Rhodobacterales</taxon>
        <taxon>Roseobacteraceae</taxon>
        <taxon>Rubellimicrobium</taxon>
    </lineage>
</organism>
<dbReference type="Pfam" id="PF02518">
    <property type="entry name" value="HATPase_c"/>
    <property type="match status" value="1"/>
</dbReference>
<dbReference type="Gene3D" id="1.10.287.130">
    <property type="match status" value="1"/>
</dbReference>
<keyword evidence="9 10" id="KW-0472">Membrane</keyword>
<dbReference type="AlphaFoldDB" id="A0A5C4MNP3"/>
<dbReference type="PANTHER" id="PTHR45436">
    <property type="entry name" value="SENSOR HISTIDINE KINASE YKOH"/>
    <property type="match status" value="1"/>
</dbReference>
<keyword evidence="5" id="KW-0808">Transferase</keyword>
<evidence type="ECO:0000256" key="7">
    <source>
        <dbReference type="ARBA" id="ARBA00022777"/>
    </source>
</evidence>
<evidence type="ECO:0000256" key="3">
    <source>
        <dbReference type="ARBA" id="ARBA00012438"/>
    </source>
</evidence>
<dbReference type="CDD" id="cd00075">
    <property type="entry name" value="HATPase"/>
    <property type="match status" value="1"/>
</dbReference>
<comment type="caution">
    <text evidence="12">The sequence shown here is derived from an EMBL/GenBank/DDBJ whole genome shotgun (WGS) entry which is preliminary data.</text>
</comment>
<dbReference type="Pfam" id="PF00512">
    <property type="entry name" value="HisKA"/>
    <property type="match status" value="1"/>
</dbReference>
<dbReference type="GO" id="GO:0005886">
    <property type="term" value="C:plasma membrane"/>
    <property type="evidence" value="ECO:0007669"/>
    <property type="project" value="TreeGrafter"/>
</dbReference>
<dbReference type="InterPro" id="IPR004358">
    <property type="entry name" value="Sig_transdc_His_kin-like_C"/>
</dbReference>
<evidence type="ECO:0000259" key="11">
    <source>
        <dbReference type="PROSITE" id="PS50109"/>
    </source>
</evidence>
<comment type="catalytic activity">
    <reaction evidence="1">
        <text>ATP + protein L-histidine = ADP + protein N-phospho-L-histidine.</text>
        <dbReference type="EC" id="2.7.13.3"/>
    </reaction>
</comment>
<keyword evidence="13" id="KW-1185">Reference proteome</keyword>
<dbReference type="InterPro" id="IPR005467">
    <property type="entry name" value="His_kinase_dom"/>
</dbReference>
<keyword evidence="6 10" id="KW-0812">Transmembrane</keyword>
<evidence type="ECO:0000256" key="6">
    <source>
        <dbReference type="ARBA" id="ARBA00022692"/>
    </source>
</evidence>
<dbReference type="GO" id="GO:0000155">
    <property type="term" value="F:phosphorelay sensor kinase activity"/>
    <property type="evidence" value="ECO:0007669"/>
    <property type="project" value="InterPro"/>
</dbReference>
<keyword evidence="8 10" id="KW-1133">Transmembrane helix</keyword>
<sequence>MAPAEEPSQRGLERPLWITLALWTMPALVFLLGGGLLFSAATINDLSDSAYDRSLAGAIRAIDLNVSTASGGIGIELPYPLFESFQATASGEVYFRVSTDDGLVEIGDALLPAPPMLEDGEFTFYDAVYLGRAVRVGASKRKLEEPLYGASQAQSIVIEVAETTGSREAFRERLISRAIWRDALTVLVAVGLLALGVRLALHPLTVLKQRLDLRDPDDRSRLDVVGLPSEVRPLVDAVNGLIERYHLQGEAQRRFIDDASHQLKTPLAVLRSQIDYALRADDPTTSRAVLEAMRPVTERAARMTSQLLSLARARNAALLDTSASAPVDLATLAGDVARLHLGQARRRGLKIEIEAPDEAVMGQGSEALLFEAASNLLDNAIRVSPDGGRILLKAEADAPSSVRLRVMDEGPGMSEEMLGQVGERFHAGWETQNGTQTSTGLGLSIVTVIMEAQNGVLILANRPEGGLVAEMRLPAADTTKPLNTPRRR</sequence>
<reference evidence="12 13" key="1">
    <citation type="submission" date="2019-06" db="EMBL/GenBank/DDBJ databases">
        <title>YIM 131921 draft genome.</title>
        <authorList>
            <person name="Jiang L."/>
        </authorList>
    </citation>
    <scope>NUCLEOTIDE SEQUENCE [LARGE SCALE GENOMIC DNA]</scope>
    <source>
        <strain evidence="12 13">YIM 131921</strain>
    </source>
</reference>
<dbReference type="EMBL" id="VDFU01000056">
    <property type="protein sequence ID" value="TNC44602.1"/>
    <property type="molecule type" value="Genomic_DNA"/>
</dbReference>
<dbReference type="InterPro" id="IPR036097">
    <property type="entry name" value="HisK_dim/P_sf"/>
</dbReference>
<evidence type="ECO:0000313" key="13">
    <source>
        <dbReference type="Proteomes" id="UP000305887"/>
    </source>
</evidence>
<protein>
    <recommendedName>
        <fullName evidence="3">histidine kinase</fullName>
        <ecNumber evidence="3">2.7.13.3</ecNumber>
    </recommendedName>
</protein>
<accession>A0A5C4MNP3</accession>
<feature type="transmembrane region" description="Helical" evidence="10">
    <location>
        <begin position="20"/>
        <end position="43"/>
    </location>
</feature>
<name>A0A5C4MNP3_9RHOB</name>
<gene>
    <name evidence="12" type="ORF">FHG66_20620</name>
</gene>
<evidence type="ECO:0000256" key="2">
    <source>
        <dbReference type="ARBA" id="ARBA00004370"/>
    </source>
</evidence>
<dbReference type="PANTHER" id="PTHR45436:SF1">
    <property type="entry name" value="SENSOR PROTEIN QSEC"/>
    <property type="match status" value="1"/>
</dbReference>
<keyword evidence="4" id="KW-0597">Phosphoprotein</keyword>
<dbReference type="Pfam" id="PF08521">
    <property type="entry name" value="2CSK_N"/>
    <property type="match status" value="1"/>
</dbReference>
<keyword evidence="7 12" id="KW-0418">Kinase</keyword>
<comment type="subcellular location">
    <subcellularLocation>
        <location evidence="2">Membrane</location>
    </subcellularLocation>
</comment>
<dbReference type="SUPFAM" id="SSF55874">
    <property type="entry name" value="ATPase domain of HSP90 chaperone/DNA topoisomerase II/histidine kinase"/>
    <property type="match status" value="1"/>
</dbReference>
<evidence type="ECO:0000256" key="1">
    <source>
        <dbReference type="ARBA" id="ARBA00000085"/>
    </source>
</evidence>
<proteinExistence type="predicted"/>
<evidence type="ECO:0000256" key="8">
    <source>
        <dbReference type="ARBA" id="ARBA00022989"/>
    </source>
</evidence>
<evidence type="ECO:0000256" key="10">
    <source>
        <dbReference type="SAM" id="Phobius"/>
    </source>
</evidence>
<dbReference type="InterPro" id="IPR003661">
    <property type="entry name" value="HisK_dim/P_dom"/>
</dbReference>
<dbReference type="Proteomes" id="UP000305887">
    <property type="component" value="Unassembled WGS sequence"/>
</dbReference>
<dbReference type="InterPro" id="IPR036890">
    <property type="entry name" value="HATPase_C_sf"/>
</dbReference>
<dbReference type="PROSITE" id="PS50109">
    <property type="entry name" value="HIS_KIN"/>
    <property type="match status" value="1"/>
</dbReference>
<dbReference type="CDD" id="cd00082">
    <property type="entry name" value="HisKA"/>
    <property type="match status" value="1"/>
</dbReference>
<dbReference type="SMART" id="SM00388">
    <property type="entry name" value="HisKA"/>
    <property type="match status" value="1"/>
</dbReference>
<dbReference type="SUPFAM" id="SSF47384">
    <property type="entry name" value="Homodimeric domain of signal transducing histidine kinase"/>
    <property type="match status" value="1"/>
</dbReference>
<evidence type="ECO:0000256" key="4">
    <source>
        <dbReference type="ARBA" id="ARBA00022553"/>
    </source>
</evidence>
<dbReference type="PRINTS" id="PR00344">
    <property type="entry name" value="BCTRLSENSOR"/>
</dbReference>
<dbReference type="OrthoDB" id="9809766at2"/>
<feature type="transmembrane region" description="Helical" evidence="10">
    <location>
        <begin position="183"/>
        <end position="201"/>
    </location>
</feature>
<evidence type="ECO:0000256" key="5">
    <source>
        <dbReference type="ARBA" id="ARBA00022679"/>
    </source>
</evidence>
<dbReference type="Gene3D" id="3.30.565.10">
    <property type="entry name" value="Histidine kinase-like ATPase, C-terminal domain"/>
    <property type="match status" value="1"/>
</dbReference>
<evidence type="ECO:0000313" key="12">
    <source>
        <dbReference type="EMBL" id="TNC44602.1"/>
    </source>
</evidence>
<dbReference type="SMART" id="SM00387">
    <property type="entry name" value="HATPase_c"/>
    <property type="match status" value="1"/>
</dbReference>
<evidence type="ECO:0000256" key="9">
    <source>
        <dbReference type="ARBA" id="ARBA00023136"/>
    </source>
</evidence>